<evidence type="ECO:0000256" key="5">
    <source>
        <dbReference type="ARBA" id="ARBA00022475"/>
    </source>
</evidence>
<comment type="caution">
    <text evidence="26">The sequence shown here is derived from an EMBL/GenBank/DDBJ whole genome shotgun (WGS) entry which is preliminary data.</text>
</comment>
<evidence type="ECO:0000256" key="22">
    <source>
        <dbReference type="PIRSR" id="PIRSR600829-3"/>
    </source>
</evidence>
<keyword evidence="11 22" id="KW-0547">Nucleotide-binding</keyword>
<comment type="subcellular location">
    <subcellularLocation>
        <location evidence="1 24">Cell inner membrane</location>
        <topology evidence="1 24">Multi-pass membrane protein</topology>
    </subcellularLocation>
</comment>
<feature type="transmembrane region" description="Helical" evidence="24">
    <location>
        <begin position="84"/>
        <end position="102"/>
    </location>
</feature>
<dbReference type="GO" id="GO:0005524">
    <property type="term" value="F:ATP binding"/>
    <property type="evidence" value="ECO:0007669"/>
    <property type="project" value="UniProtKB-KW"/>
</dbReference>
<evidence type="ECO:0000256" key="6">
    <source>
        <dbReference type="ARBA" id="ARBA00022516"/>
    </source>
</evidence>
<evidence type="ECO:0000256" key="15">
    <source>
        <dbReference type="ARBA" id="ARBA00022989"/>
    </source>
</evidence>
<evidence type="ECO:0000256" key="1">
    <source>
        <dbReference type="ARBA" id="ARBA00004429"/>
    </source>
</evidence>
<feature type="binding site" evidence="22">
    <location>
        <position position="36"/>
    </location>
    <ligand>
        <name>ATP</name>
        <dbReference type="ChEBI" id="CHEBI:30616"/>
    </ligand>
</feature>
<dbReference type="PANTHER" id="PTHR34299">
    <property type="entry name" value="DIACYLGLYCEROL KINASE"/>
    <property type="match status" value="1"/>
</dbReference>
<dbReference type="Gene3D" id="1.10.287.3610">
    <property type="match status" value="1"/>
</dbReference>
<feature type="binding site" evidence="23">
    <location>
        <position position="55"/>
    </location>
    <ligand>
        <name>a divalent metal cation</name>
        <dbReference type="ChEBI" id="CHEBI:60240"/>
    </ligand>
</feature>
<evidence type="ECO:0000256" key="23">
    <source>
        <dbReference type="PIRSR" id="PIRSR600829-4"/>
    </source>
</evidence>
<keyword evidence="15 24" id="KW-1133">Transmembrane helix</keyword>
<dbReference type="AlphaFoldDB" id="A0A7X7R9N8"/>
<evidence type="ECO:0000256" key="20">
    <source>
        <dbReference type="PIRSR" id="PIRSR600829-1"/>
    </source>
</evidence>
<dbReference type="Proteomes" id="UP000536534">
    <property type="component" value="Unassembled WGS sequence"/>
</dbReference>
<organism evidence="26 27">
    <name type="scientific">Thauera phenolivorans</name>
    <dbReference type="NCBI Taxonomy" id="1792543"/>
    <lineage>
        <taxon>Bacteria</taxon>
        <taxon>Pseudomonadati</taxon>
        <taxon>Pseudomonadota</taxon>
        <taxon>Betaproteobacteria</taxon>
        <taxon>Rhodocyclales</taxon>
        <taxon>Zoogloeaceae</taxon>
        <taxon>Thauera</taxon>
    </lineage>
</organism>
<dbReference type="RefSeq" id="WP_083200240.1">
    <property type="nucleotide sequence ID" value="NZ_MBFM01000001.1"/>
</dbReference>
<feature type="transmembrane region" description="Helical" evidence="24">
    <location>
        <begin position="62"/>
        <end position="78"/>
    </location>
</feature>
<proteinExistence type="inferred from homology"/>
<evidence type="ECO:0000256" key="3">
    <source>
        <dbReference type="ARBA" id="ARBA00012133"/>
    </source>
</evidence>
<evidence type="ECO:0000256" key="4">
    <source>
        <dbReference type="ARBA" id="ARBA00017575"/>
    </source>
</evidence>
<comment type="function">
    <text evidence="24">Catalyzes the ATP-dependent phosphorylation of sn-l,2-diacylglycerol (DAG) to phosphatidic acid. Involved in the recycling of diacylglycerol produced as a by-product during membrane-derived oligosaccharide (MDO) biosynthesis.</text>
</comment>
<dbReference type="InterPro" id="IPR000829">
    <property type="entry name" value="DAGK"/>
</dbReference>
<feature type="region of interest" description="Disordered" evidence="25">
    <location>
        <begin position="1"/>
        <end position="31"/>
    </location>
</feature>
<keyword evidence="10 23" id="KW-0479">Metal-binding</keyword>
<dbReference type="GO" id="GO:0005886">
    <property type="term" value="C:plasma membrane"/>
    <property type="evidence" value="ECO:0007669"/>
    <property type="project" value="UniProtKB-SubCell"/>
</dbReference>
<evidence type="ECO:0000256" key="18">
    <source>
        <dbReference type="ARBA" id="ARBA00023209"/>
    </source>
</evidence>
<evidence type="ECO:0000256" key="24">
    <source>
        <dbReference type="RuleBase" id="RU363065"/>
    </source>
</evidence>
<name>A0A7X7R9N8_9RHOO</name>
<feature type="binding site" evidence="22">
    <location>
        <position position="43"/>
    </location>
    <ligand>
        <name>ATP</name>
        <dbReference type="ChEBI" id="CHEBI:30616"/>
    </ligand>
</feature>
<keyword evidence="13 22" id="KW-0067">ATP-binding</keyword>
<feature type="binding site" evidence="21">
    <location>
        <position position="36"/>
    </location>
    <ligand>
        <name>substrate</name>
    </ligand>
</feature>
<keyword evidence="9 24" id="KW-0812">Transmembrane</keyword>
<dbReference type="InterPro" id="IPR036945">
    <property type="entry name" value="DAGK_sf"/>
</dbReference>
<dbReference type="GO" id="GO:0004143">
    <property type="term" value="F:ATP-dependent diacylglycerol kinase activity"/>
    <property type="evidence" value="ECO:0007669"/>
    <property type="project" value="UniProtKB-EC"/>
</dbReference>
<evidence type="ECO:0000313" key="26">
    <source>
        <dbReference type="EMBL" id="NLF55796.1"/>
    </source>
</evidence>
<feature type="binding site" evidence="21">
    <location>
        <position position="125"/>
    </location>
    <ligand>
        <name>substrate</name>
    </ligand>
</feature>
<dbReference type="OrthoDB" id="9796011at2"/>
<keyword evidence="19 24" id="KW-1208">Phospholipid metabolism</keyword>
<dbReference type="GO" id="GO:0046872">
    <property type="term" value="F:metal ion binding"/>
    <property type="evidence" value="ECO:0007669"/>
    <property type="project" value="UniProtKB-KW"/>
</dbReference>
<evidence type="ECO:0000313" key="27">
    <source>
        <dbReference type="Proteomes" id="UP000536534"/>
    </source>
</evidence>
<feature type="binding site" evidence="22">
    <location>
        <begin position="121"/>
        <end position="122"/>
    </location>
    <ligand>
        <name>ATP</name>
        <dbReference type="ChEBI" id="CHEBI:30616"/>
    </ligand>
</feature>
<gene>
    <name evidence="26" type="ORF">GX576_15620</name>
</gene>
<evidence type="ECO:0000256" key="2">
    <source>
        <dbReference type="ARBA" id="ARBA00005967"/>
    </source>
</evidence>
<comment type="catalytic activity">
    <reaction evidence="24">
        <text>a 1,2-diacyl-sn-glycerol + ATP = a 1,2-diacyl-sn-glycero-3-phosphate + ADP + H(+)</text>
        <dbReference type="Rhea" id="RHEA:10272"/>
        <dbReference type="ChEBI" id="CHEBI:15378"/>
        <dbReference type="ChEBI" id="CHEBI:17815"/>
        <dbReference type="ChEBI" id="CHEBI:30616"/>
        <dbReference type="ChEBI" id="CHEBI:58608"/>
        <dbReference type="ChEBI" id="CHEBI:456216"/>
        <dbReference type="EC" id="2.7.1.107"/>
    </reaction>
</comment>
<feature type="binding site" evidence="23">
    <location>
        <position position="103"/>
    </location>
    <ligand>
        <name>a divalent metal cation</name>
        <dbReference type="ChEBI" id="CHEBI:60240"/>
    </ligand>
</feature>
<dbReference type="Pfam" id="PF01219">
    <property type="entry name" value="DAGK_prokar"/>
    <property type="match status" value="1"/>
</dbReference>
<keyword evidence="16 24" id="KW-0443">Lipid metabolism</keyword>
<comment type="similarity">
    <text evidence="2 24">Belongs to the bacterial diacylglycerol kinase family.</text>
</comment>
<evidence type="ECO:0000256" key="10">
    <source>
        <dbReference type="ARBA" id="ARBA00022723"/>
    </source>
</evidence>
<dbReference type="CDD" id="cd14264">
    <property type="entry name" value="DAGK_IM"/>
    <property type="match status" value="1"/>
</dbReference>
<evidence type="ECO:0000256" key="9">
    <source>
        <dbReference type="ARBA" id="ARBA00022692"/>
    </source>
</evidence>
<dbReference type="EC" id="2.7.1.107" evidence="3 24"/>
<comment type="cofactor">
    <cofactor evidence="23">
        <name>Mg(2+)</name>
        <dbReference type="ChEBI" id="CHEBI:18420"/>
    </cofactor>
    <text evidence="23">Mn(2+), Zn(2+), Cd(2+) and Co(2+) support activity to lesser extents.</text>
</comment>
<feature type="binding site" evidence="21">
    <location>
        <begin position="57"/>
        <end position="61"/>
    </location>
    <ligand>
        <name>substrate</name>
    </ligand>
</feature>
<feature type="binding site" evidence="22">
    <location>
        <position position="103"/>
    </location>
    <ligand>
        <name>ATP</name>
        <dbReference type="ChEBI" id="CHEBI:30616"/>
    </ligand>
</feature>
<evidence type="ECO:0000256" key="12">
    <source>
        <dbReference type="ARBA" id="ARBA00022777"/>
    </source>
</evidence>
<keyword evidence="7 24" id="KW-0997">Cell inner membrane</keyword>
<evidence type="ECO:0000256" key="8">
    <source>
        <dbReference type="ARBA" id="ARBA00022679"/>
    </source>
</evidence>
<keyword evidence="18" id="KW-0594">Phospholipid biosynthesis</keyword>
<keyword evidence="17 24" id="KW-0472">Membrane</keyword>
<evidence type="ECO:0000256" key="14">
    <source>
        <dbReference type="ARBA" id="ARBA00022842"/>
    </source>
</evidence>
<dbReference type="PROSITE" id="PS01069">
    <property type="entry name" value="DAGK_PROKAR"/>
    <property type="match status" value="1"/>
</dbReference>
<keyword evidence="12 24" id="KW-0418">Kinase</keyword>
<feature type="binding site" evidence="22">
    <location>
        <position position="55"/>
    </location>
    <ligand>
        <name>ATP</name>
        <dbReference type="ChEBI" id="CHEBI:30616"/>
    </ligand>
</feature>
<keyword evidence="8 24" id="KW-0808">Transferase</keyword>
<feature type="binding site" evidence="22">
    <location>
        <begin position="112"/>
        <end position="114"/>
    </location>
    <ligand>
        <name>ATP</name>
        <dbReference type="ChEBI" id="CHEBI:30616"/>
    </ligand>
</feature>
<protein>
    <recommendedName>
        <fullName evidence="4 24">Diacylglycerol kinase</fullName>
        <ecNumber evidence="3 24">2.7.1.107</ecNumber>
    </recommendedName>
</protein>
<feature type="active site" description="Proton acceptor" evidence="20">
    <location>
        <position position="96"/>
    </location>
</feature>
<keyword evidence="14 23" id="KW-0460">Magnesium</keyword>
<feature type="binding site" evidence="21">
    <location>
        <position position="96"/>
    </location>
    <ligand>
        <name>substrate</name>
    </ligand>
</feature>
<keyword evidence="6" id="KW-0444">Lipid biosynthesis</keyword>
<dbReference type="InterPro" id="IPR033718">
    <property type="entry name" value="DAGK_prok"/>
</dbReference>
<evidence type="ECO:0000256" key="17">
    <source>
        <dbReference type="ARBA" id="ARBA00023136"/>
    </source>
</evidence>
<feature type="compositionally biased region" description="Basic and acidic residues" evidence="25">
    <location>
        <begin position="1"/>
        <end position="18"/>
    </location>
</feature>
<dbReference type="GO" id="GO:0006654">
    <property type="term" value="P:phosphatidic acid biosynthetic process"/>
    <property type="evidence" value="ECO:0007669"/>
    <property type="project" value="InterPro"/>
</dbReference>
<reference evidence="26 27" key="1">
    <citation type="journal article" date="2020" name="Biotechnol. Biofuels">
        <title>New insights from the biogas microbiome by comprehensive genome-resolved metagenomics of nearly 1600 species originating from multiple anaerobic digesters.</title>
        <authorList>
            <person name="Campanaro S."/>
            <person name="Treu L."/>
            <person name="Rodriguez-R L.M."/>
            <person name="Kovalovszki A."/>
            <person name="Ziels R.M."/>
            <person name="Maus I."/>
            <person name="Zhu X."/>
            <person name="Kougias P.G."/>
            <person name="Basile A."/>
            <person name="Luo G."/>
            <person name="Schluter A."/>
            <person name="Konstantinidis K.T."/>
            <person name="Angelidaki I."/>
        </authorList>
    </citation>
    <scope>NUCLEOTIDE SEQUENCE [LARGE SCALE GENOMIC DNA]</scope>
    <source>
        <strain evidence="26">AS06rmzACSIP_256</strain>
    </source>
</reference>
<evidence type="ECO:0000256" key="21">
    <source>
        <dbReference type="PIRSR" id="PIRSR600829-2"/>
    </source>
</evidence>
<evidence type="ECO:0000256" key="11">
    <source>
        <dbReference type="ARBA" id="ARBA00022741"/>
    </source>
</evidence>
<evidence type="ECO:0000256" key="25">
    <source>
        <dbReference type="SAM" id="MobiDB-lite"/>
    </source>
</evidence>
<keyword evidence="5" id="KW-1003">Cell membrane</keyword>
<evidence type="ECO:0000256" key="19">
    <source>
        <dbReference type="ARBA" id="ARBA00023264"/>
    </source>
</evidence>
<evidence type="ECO:0000256" key="16">
    <source>
        <dbReference type="ARBA" id="ARBA00023098"/>
    </source>
</evidence>
<accession>A0A7X7R9N8</accession>
<dbReference type="EMBL" id="JAAYYV010000452">
    <property type="protein sequence ID" value="NLF55796.1"/>
    <property type="molecule type" value="Genomic_DNA"/>
</dbReference>
<dbReference type="PANTHER" id="PTHR34299:SF1">
    <property type="entry name" value="DIACYLGLYCEROL KINASE"/>
    <property type="match status" value="1"/>
</dbReference>
<sequence length="145" mass="15482">MSSTPERPDPAADADPRTTAEPNPESPFKGKSGLTRILNAFGYSLAGLRAAFRHEDAFRQECLLAAVLIPLALLLPVGSVGKAMLVGSVFFVLVVELLNSAIEATVDRVSLERHRLAKRAKDIGSAAVMLSLLNLALVWSLVVFG</sequence>
<evidence type="ECO:0000256" key="13">
    <source>
        <dbReference type="ARBA" id="ARBA00022840"/>
    </source>
</evidence>
<feature type="transmembrane region" description="Helical" evidence="24">
    <location>
        <begin position="123"/>
        <end position="144"/>
    </location>
</feature>
<evidence type="ECO:0000256" key="7">
    <source>
        <dbReference type="ARBA" id="ARBA00022519"/>
    </source>
</evidence>